<proteinExistence type="predicted"/>
<dbReference type="PANTHER" id="PTHR35446">
    <property type="entry name" value="SI:CH211-175M2.5"/>
    <property type="match status" value="1"/>
</dbReference>
<gene>
    <name evidence="2" type="ORF">WKW80_33735</name>
</gene>
<dbReference type="RefSeq" id="WP_340367940.1">
    <property type="nucleotide sequence ID" value="NZ_JBBKZV010000044.1"/>
</dbReference>
<evidence type="ECO:0000256" key="1">
    <source>
        <dbReference type="SAM" id="MobiDB-lite"/>
    </source>
</evidence>
<dbReference type="InterPro" id="IPR029032">
    <property type="entry name" value="AhpD-like"/>
</dbReference>
<evidence type="ECO:0008006" key="4">
    <source>
        <dbReference type="Google" id="ProtNLM"/>
    </source>
</evidence>
<dbReference type="Gene3D" id="1.20.1290.10">
    <property type="entry name" value="AhpD-like"/>
    <property type="match status" value="1"/>
</dbReference>
<organism evidence="2 3">
    <name type="scientific">Variovorax humicola</name>
    <dbReference type="NCBI Taxonomy" id="1769758"/>
    <lineage>
        <taxon>Bacteria</taxon>
        <taxon>Pseudomonadati</taxon>
        <taxon>Pseudomonadota</taxon>
        <taxon>Betaproteobacteria</taxon>
        <taxon>Burkholderiales</taxon>
        <taxon>Comamonadaceae</taxon>
        <taxon>Variovorax</taxon>
    </lineage>
</organism>
<dbReference type="SUPFAM" id="SSF69118">
    <property type="entry name" value="AhpD-like"/>
    <property type="match status" value="1"/>
</dbReference>
<sequence>MEFIQTIAPEDAGGAVAAMYRRQQSAWGYVPNYAKVFCHRPEVMARWGQLLAEIRRPMDARRFELVTFAAAHELRNSACTLAHGTKLRDFLADEAIATLAGGGHVDAVTSLEHKAMRFARQVARDASGVTSSQVEELKTCGLSDAEVFDIAAVAAGRAFFAKLLDALGVTPDAPFLALDEALRERLTVGRGIDRRPTTQMPQAPAADSTGFPMGGSTPSAHSGQAAS</sequence>
<evidence type="ECO:0000313" key="3">
    <source>
        <dbReference type="Proteomes" id="UP001363010"/>
    </source>
</evidence>
<evidence type="ECO:0000313" key="2">
    <source>
        <dbReference type="EMBL" id="MEJ8826906.1"/>
    </source>
</evidence>
<feature type="compositionally biased region" description="Polar residues" evidence="1">
    <location>
        <begin position="216"/>
        <end position="227"/>
    </location>
</feature>
<dbReference type="EMBL" id="JBBKZV010000044">
    <property type="protein sequence ID" value="MEJ8826906.1"/>
    <property type="molecule type" value="Genomic_DNA"/>
</dbReference>
<comment type="caution">
    <text evidence="2">The sequence shown here is derived from an EMBL/GenBank/DDBJ whole genome shotgun (WGS) entry which is preliminary data.</text>
</comment>
<keyword evidence="3" id="KW-1185">Reference proteome</keyword>
<feature type="region of interest" description="Disordered" evidence="1">
    <location>
        <begin position="190"/>
        <end position="227"/>
    </location>
</feature>
<reference evidence="2 3" key="1">
    <citation type="submission" date="2024-03" db="EMBL/GenBank/DDBJ databases">
        <title>Novel species of the genus Variovorax.</title>
        <authorList>
            <person name="Liu Q."/>
            <person name="Xin Y.-H."/>
        </authorList>
    </citation>
    <scope>NUCLEOTIDE SEQUENCE [LARGE SCALE GENOMIC DNA]</scope>
    <source>
        <strain evidence="2 3">KACC 18501</strain>
    </source>
</reference>
<dbReference type="PANTHER" id="PTHR35446:SF2">
    <property type="entry name" value="CARBOXYMUCONOLACTONE DECARBOXYLASE-LIKE DOMAIN-CONTAINING PROTEIN"/>
    <property type="match status" value="1"/>
</dbReference>
<protein>
    <recommendedName>
        <fullName evidence="4">Peroxidase</fullName>
    </recommendedName>
</protein>
<name>A0ABU8WA41_9BURK</name>
<accession>A0ABU8WA41</accession>
<dbReference type="Proteomes" id="UP001363010">
    <property type="component" value="Unassembled WGS sequence"/>
</dbReference>